<evidence type="ECO:0000256" key="3">
    <source>
        <dbReference type="ARBA" id="ARBA00006835"/>
    </source>
</evidence>
<dbReference type="OMA" id="FMTWEGY"/>
<dbReference type="Proteomes" id="UP000220158">
    <property type="component" value="Apicoplast API"/>
</dbReference>
<comment type="similarity">
    <text evidence="3 13">Belongs to the RNA polymerase beta chain family.</text>
</comment>
<comment type="function">
    <text evidence="1 14">DNA-dependent RNA polymerase catalyzes the transcription of DNA into RNA using the four ribonucleoside triphosphates as substrates.</text>
</comment>
<dbReference type="VEuPathDB" id="PlasmoDB:PRELSG_API05300"/>
<dbReference type="SUPFAM" id="SSF64484">
    <property type="entry name" value="beta and beta-prime subunits of DNA dependent RNA-polymerase"/>
    <property type="match status" value="1"/>
</dbReference>
<dbReference type="InterPro" id="IPR007120">
    <property type="entry name" value="DNA-dir_RNAP_su2_dom"/>
</dbReference>
<keyword evidence="10" id="KW-0933">Apicoplast</keyword>
<keyword evidence="8 14" id="KW-0808">Transferase</keyword>
<dbReference type="Gene3D" id="2.40.50.150">
    <property type="match status" value="1"/>
</dbReference>
<reference evidence="19 20" key="1">
    <citation type="submission" date="2015-04" db="EMBL/GenBank/DDBJ databases">
        <authorList>
            <consortium name="Pathogen Informatics"/>
        </authorList>
    </citation>
    <scope>NUCLEOTIDE SEQUENCE [LARGE SCALE GENOMIC DNA]</scope>
    <source>
        <strain evidence="19 20">SGS1</strain>
    </source>
</reference>
<keyword evidence="11 14" id="KW-0804">Transcription</keyword>
<dbReference type="InterPro" id="IPR037033">
    <property type="entry name" value="DNA-dir_RNAP_su2_hyb_sf"/>
</dbReference>
<evidence type="ECO:0000256" key="6">
    <source>
        <dbReference type="ARBA" id="ARBA00022478"/>
    </source>
</evidence>
<dbReference type="Gene3D" id="3.90.1100.10">
    <property type="match status" value="1"/>
</dbReference>
<dbReference type="OrthoDB" id="35661at2759"/>
<comment type="subunit">
    <text evidence="12">In plastids the minimal PEP RNA polymerase catalytic core is composed of four subunits: alpha, beta, beta', and beta''. When a (nuclear-encoded) sigma factor is associated with the core the holoenzyme is formed, which can initiate transcription.</text>
</comment>
<evidence type="ECO:0000256" key="11">
    <source>
        <dbReference type="ARBA" id="ARBA00023163"/>
    </source>
</evidence>
<evidence type="ECO:0000256" key="7">
    <source>
        <dbReference type="ARBA" id="ARBA00022640"/>
    </source>
</evidence>
<dbReference type="GO" id="GO:0000428">
    <property type="term" value="C:DNA-directed RNA polymerase complex"/>
    <property type="evidence" value="ECO:0007669"/>
    <property type="project" value="UniProtKB-KW"/>
</dbReference>
<dbReference type="InterPro" id="IPR015712">
    <property type="entry name" value="DNA-dir_RNA_pol_su2"/>
</dbReference>
<evidence type="ECO:0000256" key="1">
    <source>
        <dbReference type="ARBA" id="ARBA00004026"/>
    </source>
</evidence>
<evidence type="ECO:0000256" key="14">
    <source>
        <dbReference type="RuleBase" id="RU363031"/>
    </source>
</evidence>
<dbReference type="KEGG" id="prel:PRELSG_API05300"/>
<evidence type="ECO:0000256" key="5">
    <source>
        <dbReference type="ARBA" id="ARBA00021955"/>
    </source>
</evidence>
<dbReference type="PROSITE" id="PS01166">
    <property type="entry name" value="RNA_POL_BETA"/>
    <property type="match status" value="1"/>
</dbReference>
<feature type="transmembrane region" description="Helical" evidence="15">
    <location>
        <begin position="14"/>
        <end position="35"/>
    </location>
</feature>
<dbReference type="GeneID" id="30315860"/>
<dbReference type="GO" id="GO:0003899">
    <property type="term" value="F:DNA-directed RNA polymerase activity"/>
    <property type="evidence" value="ECO:0007669"/>
    <property type="project" value="UniProtKB-EC"/>
</dbReference>
<keyword evidence="15" id="KW-0472">Membrane</keyword>
<feature type="transmembrane region" description="Helical" evidence="15">
    <location>
        <begin position="96"/>
        <end position="117"/>
    </location>
</feature>
<dbReference type="InterPro" id="IPR007121">
    <property type="entry name" value="RNA_pol_bsu_CS"/>
</dbReference>
<dbReference type="EMBL" id="LN835310">
    <property type="protein sequence ID" value="CRH02968.1"/>
    <property type="molecule type" value="Genomic_DNA"/>
</dbReference>
<dbReference type="EC" id="2.7.7.6" evidence="4 14"/>
<feature type="transmembrane region" description="Helical" evidence="15">
    <location>
        <begin position="466"/>
        <end position="486"/>
    </location>
</feature>
<dbReference type="GO" id="GO:0003677">
    <property type="term" value="F:DNA binding"/>
    <property type="evidence" value="ECO:0007669"/>
    <property type="project" value="InterPro"/>
</dbReference>
<dbReference type="GO" id="GO:0006351">
    <property type="term" value="P:DNA-templated transcription"/>
    <property type="evidence" value="ECO:0007669"/>
    <property type="project" value="InterPro"/>
</dbReference>
<evidence type="ECO:0000259" key="17">
    <source>
        <dbReference type="Pfam" id="PF04560"/>
    </source>
</evidence>
<feature type="transmembrane region" description="Helical" evidence="15">
    <location>
        <begin position="138"/>
        <end position="157"/>
    </location>
</feature>
<accession>A0A1J1HDE2</accession>
<proteinExistence type="inferred from homology"/>
<dbReference type="Pfam" id="PF04565">
    <property type="entry name" value="RNA_pol_Rpb2_3"/>
    <property type="match status" value="1"/>
</dbReference>
<comment type="catalytic activity">
    <reaction evidence="14">
        <text>RNA(n) + a ribonucleoside 5'-triphosphate = RNA(n+1) + diphosphate</text>
        <dbReference type="Rhea" id="RHEA:21248"/>
        <dbReference type="Rhea" id="RHEA-COMP:14527"/>
        <dbReference type="Rhea" id="RHEA-COMP:17342"/>
        <dbReference type="ChEBI" id="CHEBI:33019"/>
        <dbReference type="ChEBI" id="CHEBI:61557"/>
        <dbReference type="ChEBI" id="CHEBI:140395"/>
        <dbReference type="EC" id="2.7.7.6"/>
    </reaction>
</comment>
<feature type="transmembrane region" description="Helical" evidence="15">
    <location>
        <begin position="47"/>
        <end position="67"/>
    </location>
</feature>
<dbReference type="RefSeq" id="YP_009325510.1">
    <property type="nucleotide sequence ID" value="NC_031964.1"/>
</dbReference>
<evidence type="ECO:0000256" key="13">
    <source>
        <dbReference type="RuleBase" id="RU000434"/>
    </source>
</evidence>
<dbReference type="InterPro" id="IPR007645">
    <property type="entry name" value="RNA_pol_Rpb2_3"/>
</dbReference>
<keyword evidence="20" id="KW-1185">Reference proteome</keyword>
<dbReference type="AlphaFoldDB" id="A0A1J1HDE2"/>
<feature type="transmembrane region" description="Helical" evidence="15">
    <location>
        <begin position="163"/>
        <end position="183"/>
    </location>
</feature>
<feature type="domain" description="RNA polymerase Rpb2" evidence="18">
    <location>
        <begin position="328"/>
        <end position="393"/>
    </location>
</feature>
<dbReference type="PANTHER" id="PTHR20856">
    <property type="entry name" value="DNA-DIRECTED RNA POLYMERASE I SUBUNIT 2"/>
    <property type="match status" value="1"/>
</dbReference>
<evidence type="ECO:0000256" key="9">
    <source>
        <dbReference type="ARBA" id="ARBA00022695"/>
    </source>
</evidence>
<evidence type="ECO:0000259" key="16">
    <source>
        <dbReference type="Pfam" id="PF00562"/>
    </source>
</evidence>
<dbReference type="InterPro" id="IPR007641">
    <property type="entry name" value="RNA_pol_Rpb2_7"/>
</dbReference>
<keyword evidence="15" id="KW-0812">Transmembrane</keyword>
<dbReference type="Gene3D" id="2.40.270.10">
    <property type="entry name" value="DNA-directed RNA polymerase, subunit 2, domain 6"/>
    <property type="match status" value="1"/>
</dbReference>
<comment type="subcellular location">
    <subcellularLocation>
        <location evidence="2">Plastid</location>
        <location evidence="2">Apicoplast</location>
    </subcellularLocation>
</comment>
<name>A0A1J1HDE2_PLARL</name>
<keyword evidence="7" id="KW-0934">Plastid</keyword>
<evidence type="ECO:0000256" key="10">
    <source>
        <dbReference type="ARBA" id="ARBA00022887"/>
    </source>
</evidence>
<dbReference type="GO" id="GO:0032549">
    <property type="term" value="F:ribonucleoside binding"/>
    <property type="evidence" value="ECO:0007669"/>
    <property type="project" value="InterPro"/>
</dbReference>
<dbReference type="Pfam" id="PF00562">
    <property type="entry name" value="RNA_pol_Rpb2_6"/>
    <property type="match status" value="1"/>
</dbReference>
<evidence type="ECO:0000259" key="18">
    <source>
        <dbReference type="Pfam" id="PF04565"/>
    </source>
</evidence>
<keyword evidence="6 14" id="KW-0240">DNA-directed RNA polymerase</keyword>
<feature type="domain" description="DNA-directed RNA polymerase subunit 2 hybrid-binding" evidence="16">
    <location>
        <begin position="531"/>
        <end position="930"/>
    </location>
</feature>
<evidence type="ECO:0000256" key="8">
    <source>
        <dbReference type="ARBA" id="ARBA00022679"/>
    </source>
</evidence>
<dbReference type="Gene3D" id="2.40.50.100">
    <property type="match status" value="1"/>
</dbReference>
<dbReference type="GO" id="GO:0020011">
    <property type="term" value="C:apicoplast"/>
    <property type="evidence" value="ECO:0007669"/>
    <property type="project" value="UniProtKB-SubCell"/>
</dbReference>
<dbReference type="Gene3D" id="3.90.1800.10">
    <property type="entry name" value="RNA polymerase alpha subunit dimerisation domain"/>
    <property type="match status" value="1"/>
</dbReference>
<evidence type="ECO:0000256" key="12">
    <source>
        <dbReference type="ARBA" id="ARBA00026088"/>
    </source>
</evidence>
<keyword evidence="15" id="KW-1133">Transmembrane helix</keyword>
<gene>
    <name evidence="19" type="primary">rpoB</name>
    <name evidence="19" type="ORF">PRELSG_API05300</name>
</gene>
<evidence type="ECO:0000256" key="4">
    <source>
        <dbReference type="ARBA" id="ARBA00012418"/>
    </source>
</evidence>
<evidence type="ECO:0000256" key="15">
    <source>
        <dbReference type="SAM" id="Phobius"/>
    </source>
</evidence>
<feature type="domain" description="RNA polymerase Rpb2" evidence="17">
    <location>
        <begin position="933"/>
        <end position="1007"/>
    </location>
</feature>
<dbReference type="Pfam" id="PF04560">
    <property type="entry name" value="RNA_pol_Rpb2_7"/>
    <property type="match status" value="1"/>
</dbReference>
<organism evidence="19 20">
    <name type="scientific">Plasmodium relictum</name>
    <dbReference type="NCBI Taxonomy" id="85471"/>
    <lineage>
        <taxon>Eukaryota</taxon>
        <taxon>Sar</taxon>
        <taxon>Alveolata</taxon>
        <taxon>Apicomplexa</taxon>
        <taxon>Aconoidasida</taxon>
        <taxon>Haemosporida</taxon>
        <taxon>Plasmodiidae</taxon>
        <taxon>Plasmodium</taxon>
        <taxon>Plasmodium (Haemamoeba)</taxon>
    </lineage>
</organism>
<evidence type="ECO:0000256" key="2">
    <source>
        <dbReference type="ARBA" id="ARBA00004467"/>
    </source>
</evidence>
<protein>
    <recommendedName>
        <fullName evidence="5 14">DNA-directed RNA polymerase subunit beta</fullName>
        <ecNumber evidence="4 14">2.7.7.6</ecNumber>
    </recommendedName>
</protein>
<evidence type="ECO:0000313" key="19">
    <source>
        <dbReference type="EMBL" id="CRH02968.1"/>
    </source>
</evidence>
<dbReference type="InterPro" id="IPR014724">
    <property type="entry name" value="RNA_pol_RPB2_OB-fold"/>
</dbReference>
<evidence type="ECO:0000313" key="20">
    <source>
        <dbReference type="Proteomes" id="UP000220158"/>
    </source>
</evidence>
<sequence>MIYLLYPNIKKNNYIISNIYYLFILEILYNLKYYIILLNNKYIKKELFTILYFNILVLITNININSIDTIQNINNLLKIILKLKLNFKYLNRKIKINIILFILPLIFDNNIILNGLYKTCIQLFKKNNKIFIIKFKKNNKYIFYIYVYIHINFKIILEYKNNIEIYCYFNNFKFNFIILLLYLNNNNFYKKIFSLVKNYFIFKKLIIYNYLKLNYNNYLLIKNIIYLKLYIIKNNNIYYNKIFINILKILFSIKLNFKYYINYYINNIYYKKFYSIIDFISIQSKKYINILKNQLLNFKQNLDFKLLLNNKKYINIILENININPLIQYSDQINNLSEINQKFKINMITTGLNSKFILNNDLRELPRNILGYISLINTNEGITCGLINYLTINVFLNFKNKFLTYYKYIFYNKYNYKIIFNIYNKNFYNICFNNIYLKKNENFNKTIILTINKNTFKINNITKNSIYIPFNFLLSFIENLIPFIHYNDSTRNLMSIKMHTQIVPILYPNLSNIITTYNFIVNKYLNYLIISYQEGIILYVSYIKIIIRDIYNRNIIYYLNNYRKCNQNILLMYKPIVWVGEKVNIGQILAVNSNLLYSEYSLGNNLLVGYGSYLGYEYEDAIIINNKVIYNNLYTSLHFNIYEISLNIINNIPEICSINLSKMYYKNKKNLDKYGIIKEGIFILNNNILVSKLILMPFIFNNKNLINIINFLFGNKLRIFKNKPIISNIYDIGRIIKIEIIPNYLFNKLKNNNCYLKIRIYIGIQKYLKLGDKICNRHGHKGIISYINEINDMPYLNNKIQPDLFISSISIPSRINIGQIFEGIYGLNSIYTNYRYIISNNLNKNYYNNYINIFNYYKYNFNNNYNFMKMSYNYNKYYLKNPFTGHIINNSICLNNIYYYKLIHMIKDKFRYRFIGLYSEITQQPIKGNTKQGGQRFGEMEVWALEAFGSSFLFKEFFTYKSDDIKSRKILKNYLFNNNKIKLTYISETFKLILKELQSLAINIETFCTININNKIKNLPINIIY</sequence>
<keyword evidence="9 14" id="KW-0548">Nucleotidyltransferase</keyword>